<dbReference type="Gene3D" id="3.40.50.720">
    <property type="entry name" value="NAD(P)-binding Rossmann-like Domain"/>
    <property type="match status" value="2"/>
</dbReference>
<dbReference type="SUPFAM" id="SSF47336">
    <property type="entry name" value="ACP-like"/>
    <property type="match status" value="2"/>
</dbReference>
<dbReference type="InterPro" id="IPR014030">
    <property type="entry name" value="Ketoacyl_synth_N"/>
</dbReference>
<feature type="active site" description="Proton acceptor; for dehydratase activity" evidence="9">
    <location>
        <position position="960"/>
    </location>
</feature>
<name>A0A5M3Z075_ASPTE</name>
<keyword evidence="2" id="KW-0597">Phosphoprotein</keyword>
<dbReference type="Gene3D" id="3.40.50.12780">
    <property type="entry name" value="N-terminal domain of ligase-like"/>
    <property type="match status" value="1"/>
</dbReference>
<dbReference type="Pfam" id="PF08242">
    <property type="entry name" value="Methyltransf_12"/>
    <property type="match status" value="1"/>
</dbReference>
<keyword evidence="3" id="KW-0436">Ligase</keyword>
<dbReference type="SUPFAM" id="SSF52151">
    <property type="entry name" value="FabD/lysophospholipase-like"/>
    <property type="match status" value="1"/>
</dbReference>
<feature type="domain" description="Ketosynthase family 3 (KS3)" evidence="11">
    <location>
        <begin position="5"/>
        <end position="424"/>
    </location>
</feature>
<dbReference type="InterPro" id="IPR016039">
    <property type="entry name" value="Thiolase-like"/>
</dbReference>
<evidence type="ECO:0000256" key="1">
    <source>
        <dbReference type="ARBA" id="ARBA00022450"/>
    </source>
</evidence>
<dbReference type="SMART" id="SM00826">
    <property type="entry name" value="PKS_DH"/>
    <property type="match status" value="1"/>
</dbReference>
<dbReference type="InterPro" id="IPR057326">
    <property type="entry name" value="KR_dom"/>
</dbReference>
<dbReference type="InterPro" id="IPR000873">
    <property type="entry name" value="AMP-dep_synth/lig_dom"/>
</dbReference>
<dbReference type="Pfam" id="PF07993">
    <property type="entry name" value="NAD_binding_4"/>
    <property type="match status" value="1"/>
</dbReference>
<dbReference type="SMART" id="SM00827">
    <property type="entry name" value="PKS_AT"/>
    <property type="match status" value="1"/>
</dbReference>
<dbReference type="InterPro" id="IPR016036">
    <property type="entry name" value="Malonyl_transacylase_ACP-bd"/>
</dbReference>
<dbReference type="GO" id="GO:0016874">
    <property type="term" value="F:ligase activity"/>
    <property type="evidence" value="ECO:0007669"/>
    <property type="project" value="UniProtKB-KW"/>
</dbReference>
<dbReference type="Gene3D" id="3.30.559.10">
    <property type="entry name" value="Chloramphenicol acetyltransferase-like domain"/>
    <property type="match status" value="1"/>
</dbReference>
<dbReference type="Pfam" id="PF00501">
    <property type="entry name" value="AMP-binding"/>
    <property type="match status" value="1"/>
</dbReference>
<organism evidence="13 14">
    <name type="scientific">Aspergillus terreus</name>
    <dbReference type="NCBI Taxonomy" id="33178"/>
    <lineage>
        <taxon>Eukaryota</taxon>
        <taxon>Fungi</taxon>
        <taxon>Dikarya</taxon>
        <taxon>Ascomycota</taxon>
        <taxon>Pezizomycotina</taxon>
        <taxon>Eurotiomycetes</taxon>
        <taxon>Eurotiomycetidae</taxon>
        <taxon>Eurotiales</taxon>
        <taxon>Aspergillaceae</taxon>
        <taxon>Aspergillus</taxon>
        <taxon>Aspergillus subgen. Circumdati</taxon>
    </lineage>
</organism>
<dbReference type="PROSITE" id="PS00606">
    <property type="entry name" value="KS3_1"/>
    <property type="match status" value="1"/>
</dbReference>
<dbReference type="InterPro" id="IPR014031">
    <property type="entry name" value="Ketoacyl_synth_C"/>
</dbReference>
<dbReference type="Gene3D" id="1.10.1200.10">
    <property type="entry name" value="ACP-like"/>
    <property type="match status" value="2"/>
</dbReference>
<dbReference type="InterPro" id="IPR013968">
    <property type="entry name" value="PKS_KR"/>
</dbReference>
<dbReference type="EMBL" id="BLJY01000005">
    <property type="protein sequence ID" value="GFF15909.1"/>
    <property type="molecule type" value="Genomic_DNA"/>
</dbReference>
<dbReference type="InterPro" id="IPR020845">
    <property type="entry name" value="AMP-binding_CS"/>
</dbReference>
<dbReference type="InterPro" id="IPR042104">
    <property type="entry name" value="PKS_dehydratase_sf"/>
</dbReference>
<evidence type="ECO:0000256" key="5">
    <source>
        <dbReference type="ARBA" id="ARBA00022679"/>
    </source>
</evidence>
<reference evidence="13 14" key="1">
    <citation type="submission" date="2020-01" db="EMBL/GenBank/DDBJ databases">
        <title>Aspergillus terreus IFO 6365 whole genome shotgun sequence.</title>
        <authorList>
            <person name="Kanamasa S."/>
            <person name="Takahashi H."/>
        </authorList>
    </citation>
    <scope>NUCLEOTIDE SEQUENCE [LARGE SCALE GENOMIC DNA]</scope>
    <source>
        <strain evidence="13 14">IFO 6365</strain>
    </source>
</reference>
<dbReference type="SMART" id="SM00823">
    <property type="entry name" value="PKS_PP"/>
    <property type="match status" value="2"/>
</dbReference>
<dbReference type="SUPFAM" id="SSF52777">
    <property type="entry name" value="CoA-dependent acyltransferases"/>
    <property type="match status" value="2"/>
</dbReference>
<dbReference type="Pfam" id="PF21089">
    <property type="entry name" value="PKS_DH_N"/>
    <property type="match status" value="1"/>
</dbReference>
<keyword evidence="7" id="KW-0511">Multifunctional enzyme</keyword>
<dbReference type="Gene3D" id="3.40.366.10">
    <property type="entry name" value="Malonyl-Coenzyme A Acyl Carrier Protein, domain 2"/>
    <property type="match status" value="1"/>
</dbReference>
<dbReference type="GO" id="GO:0004312">
    <property type="term" value="F:fatty acid synthase activity"/>
    <property type="evidence" value="ECO:0007669"/>
    <property type="project" value="TreeGrafter"/>
</dbReference>
<dbReference type="CDD" id="cd00833">
    <property type="entry name" value="PKS"/>
    <property type="match status" value="1"/>
</dbReference>
<dbReference type="InterPro" id="IPR049552">
    <property type="entry name" value="PKS_DH_N"/>
</dbReference>
<dbReference type="InterPro" id="IPR036291">
    <property type="entry name" value="NAD(P)-bd_dom_sf"/>
</dbReference>
<dbReference type="InterPro" id="IPR013120">
    <property type="entry name" value="FAR_NAD-bd"/>
</dbReference>
<dbReference type="PROSITE" id="PS52004">
    <property type="entry name" value="KS3_2"/>
    <property type="match status" value="1"/>
</dbReference>
<dbReference type="SUPFAM" id="SSF55048">
    <property type="entry name" value="Probable ACP-binding domain of malonyl-CoA ACP transacylase"/>
    <property type="match status" value="1"/>
</dbReference>
<dbReference type="InterPro" id="IPR023213">
    <property type="entry name" value="CAT-like_dom_sf"/>
</dbReference>
<dbReference type="InterPro" id="IPR020841">
    <property type="entry name" value="PKS_Beta-ketoAc_synthase_dom"/>
</dbReference>
<evidence type="ECO:0000256" key="3">
    <source>
        <dbReference type="ARBA" id="ARBA00022598"/>
    </source>
</evidence>
<evidence type="ECO:0000256" key="7">
    <source>
        <dbReference type="ARBA" id="ARBA00023268"/>
    </source>
</evidence>
<dbReference type="PROSITE" id="PS00012">
    <property type="entry name" value="PHOSPHOPANTETHEINE"/>
    <property type="match status" value="1"/>
</dbReference>
<comment type="caution">
    <text evidence="13">The sequence shown here is derived from an EMBL/GenBank/DDBJ whole genome shotgun (WGS) entry which is preliminary data.</text>
</comment>
<dbReference type="PANTHER" id="PTHR43775">
    <property type="entry name" value="FATTY ACID SYNTHASE"/>
    <property type="match status" value="1"/>
</dbReference>
<dbReference type="InterPro" id="IPR001242">
    <property type="entry name" value="Condensation_dom"/>
</dbReference>
<dbReference type="InterPro" id="IPR032821">
    <property type="entry name" value="PKS_assoc"/>
</dbReference>
<dbReference type="InterPro" id="IPR018201">
    <property type="entry name" value="Ketoacyl_synth_AS"/>
</dbReference>
<proteinExistence type="inferred from homology"/>
<dbReference type="Pfam" id="PF00698">
    <property type="entry name" value="Acyl_transf_1"/>
    <property type="match status" value="1"/>
</dbReference>
<keyword evidence="4" id="KW-0489">Methyltransferase</keyword>
<evidence type="ECO:0000259" key="12">
    <source>
        <dbReference type="PROSITE" id="PS52019"/>
    </source>
</evidence>
<feature type="domain" description="Carrier" evidence="10">
    <location>
        <begin position="3577"/>
        <end position="3655"/>
    </location>
</feature>
<dbReference type="InterPro" id="IPR042099">
    <property type="entry name" value="ANL_N_sf"/>
</dbReference>
<evidence type="ECO:0000256" key="4">
    <source>
        <dbReference type="ARBA" id="ARBA00022603"/>
    </source>
</evidence>
<dbReference type="InterPro" id="IPR029063">
    <property type="entry name" value="SAM-dependent_MTases_sf"/>
</dbReference>
<feature type="region of interest" description="C-terminal hotdog fold" evidence="9">
    <location>
        <begin position="1083"/>
        <end position="1225"/>
    </location>
</feature>
<keyword evidence="6" id="KW-0677">Repeat</keyword>
<dbReference type="PANTHER" id="PTHR43775:SF20">
    <property type="entry name" value="HYBRID PKS-NRPS SYNTHETASE APDA"/>
    <property type="match status" value="1"/>
</dbReference>
<dbReference type="SUPFAM" id="SSF53335">
    <property type="entry name" value="S-adenosyl-L-methionine-dependent methyltransferases"/>
    <property type="match status" value="1"/>
</dbReference>
<feature type="region of interest" description="N-terminal hotdog fold" evidence="9">
    <location>
        <begin position="928"/>
        <end position="1066"/>
    </location>
</feature>
<evidence type="ECO:0000256" key="6">
    <source>
        <dbReference type="ARBA" id="ARBA00022737"/>
    </source>
</evidence>
<gene>
    <name evidence="13" type="ORF">ATEIFO6365_0005009900</name>
</gene>
<dbReference type="InterPro" id="IPR045851">
    <property type="entry name" value="AMP-bd_C_sf"/>
</dbReference>
<dbReference type="Gene3D" id="3.40.50.150">
    <property type="entry name" value="Vaccinia Virus protein VP39"/>
    <property type="match status" value="1"/>
</dbReference>
<dbReference type="CDD" id="cd19532">
    <property type="entry name" value="C_PKS-NRPS"/>
    <property type="match status" value="1"/>
</dbReference>
<feature type="domain" description="PKS/mFAS DH" evidence="12">
    <location>
        <begin position="928"/>
        <end position="1225"/>
    </location>
</feature>
<dbReference type="CDD" id="cd02440">
    <property type="entry name" value="AdoMet_MTases"/>
    <property type="match status" value="1"/>
</dbReference>
<dbReference type="Pfam" id="PF14765">
    <property type="entry name" value="PS-DH"/>
    <property type="match status" value="1"/>
</dbReference>
<dbReference type="Pfam" id="PF16197">
    <property type="entry name" value="KAsynt_C_assoc"/>
    <property type="match status" value="1"/>
</dbReference>
<dbReference type="InterPro" id="IPR016035">
    <property type="entry name" value="Acyl_Trfase/lysoPLipase"/>
</dbReference>
<dbReference type="Gene3D" id="3.30.559.30">
    <property type="entry name" value="Nonribosomal peptide synthetase, condensation domain"/>
    <property type="match status" value="1"/>
</dbReference>
<dbReference type="InterPro" id="IPR001227">
    <property type="entry name" value="Ac_transferase_dom_sf"/>
</dbReference>
<evidence type="ECO:0000313" key="13">
    <source>
        <dbReference type="EMBL" id="GFF15909.1"/>
    </source>
</evidence>
<dbReference type="Gene3D" id="3.30.300.30">
    <property type="match status" value="1"/>
</dbReference>
<evidence type="ECO:0000256" key="9">
    <source>
        <dbReference type="PROSITE-ProRule" id="PRU01363"/>
    </source>
</evidence>
<feature type="active site" description="Proton donor; for dehydratase activity" evidence="9">
    <location>
        <position position="1140"/>
    </location>
</feature>
<dbReference type="Gene3D" id="3.40.47.10">
    <property type="match status" value="1"/>
</dbReference>
<dbReference type="InterPro" id="IPR020807">
    <property type="entry name" value="PKS_DH"/>
</dbReference>
<dbReference type="Pfam" id="PF00550">
    <property type="entry name" value="PP-binding"/>
    <property type="match status" value="2"/>
</dbReference>
<dbReference type="Pfam" id="PF00109">
    <property type="entry name" value="ketoacyl-synt"/>
    <property type="match status" value="1"/>
</dbReference>
<dbReference type="SUPFAM" id="SSF51735">
    <property type="entry name" value="NAD(P)-binding Rossmann-fold domains"/>
    <property type="match status" value="2"/>
</dbReference>
<sequence length="4018" mass="442766">MPPHNDPIAIIGSGCRFPGNANSPSRLWDLLREPKDCLSEIPKDRFNWEGYYAAGPLHGSNKTKYSHFLEDIRQFDPQFFNIQPAEAEAIDPQQRLLLETVFEGLENAGLTLEGLQGSPTAVYVDCAPKYTATGISRSIHSNRISYFFDWHGPSMTIDTACSSSMMAVHLAVQSLRSGESNVAVACGASLIISPQNYVALSNLSMISADGRAKMWDDSADGYARGEGVAAVVLKTLSAAIADGDPIDCIIRETGVNQDGRTRGITMPSSIAQADLIRNTYRRAGLDVSKRADRPQYFEAHGTGTQVGDPREAEAVHNAFFGGREEELEEGDAIHIGSIKTIIGHTEGTAGLAGLLKAALAVRNGYIPPNLLFNSMNPAVAPYAKYLRVPTALKPWPALPNDAVRRASVNSFGFGGSNGHAILESYTDTRGLQTRVKEHTSTLTTPFVFSAQSERTLLSILRSFSEYLRSSEHLDLRSIAWTLQSKRSTLGVRTVIAAQCLDDLLSKLNDKLKSSTEEPIGVKPTLKRAARILGVFTGQGAQWAGMAQELLKASPKAREIVKSLDRSLQSLPREHDRPSWTVEEELMKDAEASRIGEAAVSQPLCTAVQIILVDMLSSAGVVFHAVVGHSSGEIGAAYAAGLITASNAIRIAYYRGVYAKLAGNGQHGAMMAVGISPSEAHGLCESPHFRGRLSVAACNSGSSVTLSGDADAIHTAKSKLDEKKIFTRLLKVDTAYHSHHMLPCAQPYLEALRSCNIRPQSTQPDGSSLVWISSVHAGEVMSEARSDLSGDYWAANMTRSVLFAGAVEAAVTMPGGPFDIGLEVGPHPALQSPVLQTIQAMGETKFPYTGVLGRGKNDLSMFAEALGTLWAHGDRGTVDFANYDRTFYSNATNVSFVRDLPAYPWDHERSYWFEARSERAQRNRAGPVHRLLGVPYGDSTDTEMRWRNFLIPKELPWLSDHRLQSRAVLPGAAYAVMACEAALLKTQTQEVRLIEIHNLAIHRAISFDDETTEIEVVFTLSNIEREWKGTTEGAITATWAVQSPTNKDTDKLGLVSSGSISLLLGQPEPSVLPGRAMEYPLPNMVGVDLDEFYDWLSDLGYGYKEAFRAIHRLERKTGHSTGWFEPQIAPPDAIVHPALLDVAFQALFAAVSYPGDGGLWSLHVPTGIRTIRLNPYHIRAAETMSFDGTLPNVSENGDVTIYTSAGDAFIQVESVASVPFRKATKADDRNIFSEEVWAMSDPDESAVAIGRASSSELGRAYACERATHFYLKRLTAEITASEECNAAPHHQRLLSWAAHLVTEVASGRQPSCKAEWANDTEEDILQLFESFADNIDLRVIRSLGDAYPSIVRGELDALELLTKDNMLHKLYADGLGFSVAIQWAAQLVKQISHRYPHMDIIDLGKPFPQYAHSNHLSNDKKPGAGTTGATKSLLGHLNSAFKSYTCTDLSAAFSADTQELVSALKNKTVFKTLDMEKDPKDQGYEKNTYDLVVALNVIHTAKDMKKALKNIHSLLRPGGYLILVELTSQEASRIRFMMGGLPGWWRSQEGGSESWAPSLTTAQWHSLLQKTGFSGIDTIAMSEQDELAFPFSVSVTQAIDDHVAFLRQPLFSRGTEMMAEEMGDLLIVGGTTLKTSRLSAEVQLMLGPHFHTKRVVETLEDVIGLAEDEKLPRTILVLTELEGPIFRDMTADRLEAIKVILTNYRNVLWVTRGCQGTEPYSNMTIGLGRCASNEQKELRLQFLDVSESFSTGAPSGRRLSEMLLRLRVTQLWEHKHALDRILWTTEPEFRTTKDDKLVIPRMYQNETQNNRYNSKQRQISYPVNSAINRVSITYSEPSAAFRLVRKAPISASPSLEGLVSIRVVCSLLSALRVACGVHLFAVIGKRTDTQDIVFALSTSNDSLVQVRREYTISIHVPSGSEKAILLRLAWELLTHAVVSNANAGDHILTRGVKGDQFQVLRRYAERQGISILTVTDDSRLMGEVNSIFIHPLEFKNVLKAKFPCTVSRFLNLSSSNFLEDNLHKRVISALPASCQVHTASSLFSSNSVFSERSLHETVQELGLHELLDSIPTNAHGDKYEGYYQMADSLTRTPSHVSQLSPEAEDPFTIIDWSADHTVLVDYEPVDKGIAFAPAKTYLLVGLTGDLGQSLCEWFVKHGARNLVLTSRNPKIGQKWLDIMKGAGATVKVCPMDVTKKASIEAVYAEICQTLPPIAGVANAAMVMQDIMLSNMDLDDLQTVMKPKVDGSRYLHEIFGHNHPLDFFILFSSLSTIIGNSGQGNYSASNAYMAALVAQRRAQGLAGSVMHIGAIIGAGYITRAGQLKSGDLEAFGSYPLSPADFHQLFGEAVLASPPRSGRKPDITTGLRVIDPEIDDRVLWRSNVKFSHFWKTEEEDIRSDRHNKRSMAPVKTQLAEATTMAQASQIIQASFSARLVALLQLNPDDMDDNVPLVELGVDSLVAVEARAWFTKQLNIDISVLRILGGACVLDLVADVLGRLEADLLPNVRSGVDGERQVLVANEALLDEMKDEASVAQLSPSFASVQSLDDTLSSSQESSPRQGLTPTTPSSELDKTLVRFLPVVLRKEPMSHAQSRFWFLRHSVEDKTAFNITFSHCLKGDAHPELLANAVKRAATMHEGLRTCFFEENNVPMQGIMDASPLHLEVRQIRSQDEVKAEYDRLSQQEYDLETGQTMRAILLEQVPSQLYYLIVGYHHIAMDGAGFMGLLQELVHIGGEPMPKPIQYADYSKQLRIDVESGRLEDQLSYWRKQFGEGDPPPVLPLLPFSRVKVRAPLRSYSSSSTSVRLDSNLVARIKRRSRNFQATAFHFYLAVFRTMLFRFLDVDDLCIGIADSNRSDVELQRTMGILVNLLPLRFKLPHSSTMTFGDAVKEARSTAYAALGNSRLPFNVLLDNLTVERSSTHHPIFQVFLDYRPGIPESWQLGDVDVKRLDWSYGKNAYDINLDIMENTNGTAFITINAQEYLYGQPEVEILMKVFINLLEAFSRNPALRLNEPSLFSESDTQAALALARGRGPDAPSDWPATLPQRVEEVAQAYGDSVAVCDGKGSRITYRQMIEQMHEIVHALVEAGVKASDRVALLQQPATLTISCLMAILHLGAAYVPLDLRSPVARLRNILKDCQPRAIVYDATLEGVASLLTQEDTTGISLVNASAISPRPVLQYLPSRASPEAEAVILYTSGSTGTPKGVILTHSAIKNVVEVLTKRFQLGAEVVLQQSALTFDLSLNQIFVALVSGGTLHLVDQSKRGDAAEITRLINEAGITYTMATPSEYSYWIRFGANDLQLAERWTLAFSLGEELKHSLVEGFRSLGKPDLRLINTYGPAEITIHSHAVEIPYKDQTISQIPVGHTLPNYSVYILDESQKAVPLGMPGEICVGGAGVSRGYLNLDTLTKERFAQNPFAPAEWKAKGWNRLYLTGDRGRLRADGALLFEGRMEGGSQIKLRGLRIELGEIEHAIMNAAAPAIDEVVVSVRGQGDSAEEYLVGHATFSRHRSLGIDSEEDRQTFVRQLLCRLPLPQYMIPAMIIPLDSMPLTSHNKVDRKAIAALPLPSTDLGPQKHVAAQFTGLESELVRVWETVLSKELGIISSPDASFFHVGGNSLLLIPLQYMIKDIFHASLAMTDFADAHTVRKMASRIEQTLSLKLIDWAAETAVNPDSQLSSIPSEKGSTGLGIRYGRDLRVLYTGATGHSAMYVLEKLVKDERISKVYCVAVRSPDKLSIMSEKIVQFPGDLNDKQLGLTEEQIGFLGGEVDVIFHAAANRSFWDSYEVMRRANVLPAHTLVALAARRKIPIHFMSSAAVHLFGGSIDGDSPQTEATHAPPADGKDGYLASKWAAEKIFENASRSYGLSIYIHRPASVRKQRSQAEEGHLSREAVFAEFMRVAQELRLHIPKGSIKGEIDLLDLRELSGVLRDSIIKSTCEVEGRFPSVRYIHHHADMKLHLGEWESYAEEHRDELPPVETMETHNATEWIARAKRIGFPFMLSAQNFDLSGGGSRLPILQRR</sequence>
<dbReference type="GO" id="GO:0008168">
    <property type="term" value="F:methyltransferase activity"/>
    <property type="evidence" value="ECO:0007669"/>
    <property type="project" value="UniProtKB-KW"/>
</dbReference>
<dbReference type="GO" id="GO:0004315">
    <property type="term" value="F:3-oxoacyl-[acyl-carrier-protein] synthase activity"/>
    <property type="evidence" value="ECO:0007669"/>
    <property type="project" value="InterPro"/>
</dbReference>
<dbReference type="SUPFAM" id="SSF56801">
    <property type="entry name" value="Acetyl-CoA synthetase-like"/>
    <property type="match status" value="1"/>
</dbReference>
<dbReference type="PROSITE" id="PS00455">
    <property type="entry name" value="AMP_BINDING"/>
    <property type="match status" value="1"/>
</dbReference>
<evidence type="ECO:0000259" key="10">
    <source>
        <dbReference type="PROSITE" id="PS50075"/>
    </source>
</evidence>
<dbReference type="InterPro" id="IPR013217">
    <property type="entry name" value="Methyltransf_12"/>
</dbReference>
<feature type="domain" description="Carrier" evidence="10">
    <location>
        <begin position="2422"/>
        <end position="2496"/>
    </location>
</feature>
<evidence type="ECO:0000259" key="11">
    <source>
        <dbReference type="PROSITE" id="PS52004"/>
    </source>
</evidence>
<dbReference type="GO" id="GO:0031177">
    <property type="term" value="F:phosphopantetheine binding"/>
    <property type="evidence" value="ECO:0007669"/>
    <property type="project" value="InterPro"/>
</dbReference>
<dbReference type="InterPro" id="IPR006162">
    <property type="entry name" value="Ppantetheine_attach_site"/>
</dbReference>
<evidence type="ECO:0000256" key="8">
    <source>
        <dbReference type="ARBA" id="ARBA00029443"/>
    </source>
</evidence>
<dbReference type="NCBIfam" id="TIGR01733">
    <property type="entry name" value="AA-adenyl-dom"/>
    <property type="match status" value="1"/>
</dbReference>
<keyword evidence="14" id="KW-1185">Reference proteome</keyword>
<dbReference type="PROSITE" id="PS50075">
    <property type="entry name" value="CARRIER"/>
    <property type="match status" value="2"/>
</dbReference>
<dbReference type="OrthoDB" id="329835at2759"/>
<dbReference type="InterPro" id="IPR050091">
    <property type="entry name" value="PKS_NRPS_Biosynth_Enz"/>
</dbReference>
<evidence type="ECO:0000256" key="2">
    <source>
        <dbReference type="ARBA" id="ARBA00022553"/>
    </source>
</evidence>
<dbReference type="InterPro" id="IPR036736">
    <property type="entry name" value="ACP-like_sf"/>
</dbReference>
<dbReference type="SMART" id="SM00822">
    <property type="entry name" value="PKS_KR"/>
    <property type="match status" value="1"/>
</dbReference>
<keyword evidence="1" id="KW-0596">Phosphopantetheine</keyword>
<dbReference type="InterPro" id="IPR049551">
    <property type="entry name" value="PKS_DH_C"/>
</dbReference>
<dbReference type="GO" id="GO:0006633">
    <property type="term" value="P:fatty acid biosynthetic process"/>
    <property type="evidence" value="ECO:0007669"/>
    <property type="project" value="InterPro"/>
</dbReference>
<evidence type="ECO:0000313" key="14">
    <source>
        <dbReference type="Proteomes" id="UP000452235"/>
    </source>
</evidence>
<dbReference type="InterPro" id="IPR049900">
    <property type="entry name" value="PKS_mFAS_DH"/>
</dbReference>
<dbReference type="Pfam" id="PF02801">
    <property type="entry name" value="Ketoacyl-synt_C"/>
    <property type="match status" value="1"/>
</dbReference>
<dbReference type="SUPFAM" id="SSF53901">
    <property type="entry name" value="Thiolase-like"/>
    <property type="match status" value="1"/>
</dbReference>
<accession>A0A5M3Z075</accession>
<dbReference type="Pfam" id="PF08659">
    <property type="entry name" value="KR"/>
    <property type="match status" value="1"/>
</dbReference>
<dbReference type="VEuPathDB" id="FungiDB:ATEG_00325"/>
<dbReference type="InterPro" id="IPR014043">
    <property type="entry name" value="Acyl_transferase_dom"/>
</dbReference>
<keyword evidence="5" id="KW-0808">Transferase</keyword>
<dbReference type="Proteomes" id="UP000452235">
    <property type="component" value="Unassembled WGS sequence"/>
</dbReference>
<dbReference type="InterPro" id="IPR009081">
    <property type="entry name" value="PP-bd_ACP"/>
</dbReference>
<dbReference type="InterPro" id="IPR020806">
    <property type="entry name" value="PKS_PP-bd"/>
</dbReference>
<dbReference type="SMART" id="SM00825">
    <property type="entry name" value="PKS_KS"/>
    <property type="match status" value="1"/>
</dbReference>
<dbReference type="CDD" id="cd05930">
    <property type="entry name" value="A_NRPS"/>
    <property type="match status" value="1"/>
</dbReference>
<dbReference type="PROSITE" id="PS52019">
    <property type="entry name" value="PKS_MFAS_DH"/>
    <property type="match status" value="1"/>
</dbReference>
<dbReference type="GO" id="GO:0032259">
    <property type="term" value="P:methylation"/>
    <property type="evidence" value="ECO:0007669"/>
    <property type="project" value="UniProtKB-KW"/>
</dbReference>
<dbReference type="GO" id="GO:0009403">
    <property type="term" value="P:toxin biosynthetic process"/>
    <property type="evidence" value="ECO:0007669"/>
    <property type="project" value="UniProtKB-ARBA"/>
</dbReference>
<comment type="similarity">
    <text evidence="8">In the C-terminal section; belongs to the NRP synthetase family.</text>
</comment>
<protein>
    <submittedName>
        <fullName evidence="13">Lovastatin nonaketide synthase</fullName>
    </submittedName>
</protein>
<dbReference type="Pfam" id="PF00668">
    <property type="entry name" value="Condensation"/>
    <property type="match status" value="1"/>
</dbReference>
<dbReference type="InterPro" id="IPR010071">
    <property type="entry name" value="AA_adenyl_dom"/>
</dbReference>
<dbReference type="Gene3D" id="3.10.129.110">
    <property type="entry name" value="Polyketide synthase dehydratase"/>
    <property type="match status" value="1"/>
</dbReference>